<evidence type="ECO:0000256" key="2">
    <source>
        <dbReference type="ARBA" id="ARBA00022898"/>
    </source>
</evidence>
<comment type="cofactor">
    <cofactor evidence="1">
        <name>pyridoxal 5'-phosphate</name>
        <dbReference type="ChEBI" id="CHEBI:597326"/>
    </cofactor>
</comment>
<dbReference type="EMBL" id="JAVDWU010000003">
    <property type="protein sequence ID" value="MDR7149635.1"/>
    <property type="molecule type" value="Genomic_DNA"/>
</dbReference>
<dbReference type="RefSeq" id="WP_310314014.1">
    <property type="nucleotide sequence ID" value="NZ_JAVDWU010000003.1"/>
</dbReference>
<evidence type="ECO:0000256" key="3">
    <source>
        <dbReference type="ARBA" id="ARBA00044507"/>
    </source>
</evidence>
<dbReference type="InterPro" id="IPR015421">
    <property type="entry name" value="PyrdxlP-dep_Trfase_major"/>
</dbReference>
<dbReference type="InterPro" id="IPR015424">
    <property type="entry name" value="PyrdxlP-dep_Trfase"/>
</dbReference>
<sequence>MNDSPAQESLHSRYGLTPLINAAGSFTPLGVSRSSAHVAHSAALALQSFFVMNELQALASDRLSAFSGCEAAAVTHCVSAAITQAVAACIAGTDAEAVANLPETKGRANAVVIPAGHCVNYGHPLVTDIRLAGATVIQAGTREACSLRNIEQALDQPGACCLLLVSSRLTTFQDLDTRGAVTAARTRGIPVVIDGAAQDMRIPDLLGTGADAVLVSAHKYLASPTAGLVLGTQAFVERFRAQETGIGRAMKPSKEAIVGVLAALEERQAMDPVAWRQQQDRKVVKAVALLGACTGIQASAEPDPVGMPFQRVRVRFLKGAAAARAVAQTLKAGNPSIWVMEHQLDQGAILLELVALSEEEVQQLVEAIGSAWTALASR</sequence>
<organism evidence="4 5">
    <name type="scientific">Hydrogenophaga palleronii</name>
    <dbReference type="NCBI Taxonomy" id="65655"/>
    <lineage>
        <taxon>Bacteria</taxon>
        <taxon>Pseudomonadati</taxon>
        <taxon>Pseudomonadota</taxon>
        <taxon>Betaproteobacteria</taxon>
        <taxon>Burkholderiales</taxon>
        <taxon>Comamonadaceae</taxon>
        <taxon>Hydrogenophaga</taxon>
    </lineage>
</organism>
<gene>
    <name evidence="4" type="ORF">J2W49_001590</name>
</gene>
<dbReference type="InterPro" id="IPR018319">
    <property type="entry name" value="SelA-like"/>
</dbReference>
<proteinExistence type="inferred from homology"/>
<name>A0ABU1WK19_9BURK</name>
<dbReference type="PANTHER" id="PTHR32328">
    <property type="entry name" value="L-SERYL-TRNA(SEC) SELENIUM TRANSFERASE"/>
    <property type="match status" value="1"/>
</dbReference>
<dbReference type="Proteomes" id="UP001265700">
    <property type="component" value="Unassembled WGS sequence"/>
</dbReference>
<keyword evidence="5" id="KW-1185">Reference proteome</keyword>
<evidence type="ECO:0000256" key="1">
    <source>
        <dbReference type="ARBA" id="ARBA00001933"/>
    </source>
</evidence>
<protein>
    <submittedName>
        <fullName evidence="4">Pyridoxal phosphate-dependent enzyme</fullName>
    </submittedName>
</protein>
<dbReference type="Gene3D" id="3.40.640.10">
    <property type="entry name" value="Type I PLP-dependent aspartate aminotransferase-like (Major domain)"/>
    <property type="match status" value="1"/>
</dbReference>
<comment type="caution">
    <text evidence="4">The sequence shown here is derived from an EMBL/GenBank/DDBJ whole genome shotgun (WGS) entry which is preliminary data.</text>
</comment>
<reference evidence="4 5" key="1">
    <citation type="submission" date="2023-07" db="EMBL/GenBank/DDBJ databases">
        <title>Sorghum-associated microbial communities from plants grown in Nebraska, USA.</title>
        <authorList>
            <person name="Schachtman D."/>
        </authorList>
    </citation>
    <scope>NUCLEOTIDE SEQUENCE [LARGE SCALE GENOMIC DNA]</scope>
    <source>
        <strain evidence="4 5">4249</strain>
    </source>
</reference>
<evidence type="ECO:0000313" key="4">
    <source>
        <dbReference type="EMBL" id="MDR7149635.1"/>
    </source>
</evidence>
<keyword evidence="2" id="KW-0663">Pyridoxal phosphate</keyword>
<accession>A0ABU1WK19</accession>
<dbReference type="SUPFAM" id="SSF53383">
    <property type="entry name" value="PLP-dependent transferases"/>
    <property type="match status" value="1"/>
</dbReference>
<dbReference type="PANTHER" id="PTHR32328:SF0">
    <property type="entry name" value="L-SERYL-TRNA(SEC) SELENIUM TRANSFERASE"/>
    <property type="match status" value="1"/>
</dbReference>
<comment type="similarity">
    <text evidence="3">Belongs to the SelA family.</text>
</comment>
<dbReference type="Pfam" id="PF03841">
    <property type="entry name" value="SelA"/>
    <property type="match status" value="1"/>
</dbReference>
<evidence type="ECO:0000313" key="5">
    <source>
        <dbReference type="Proteomes" id="UP001265700"/>
    </source>
</evidence>